<organism evidence="1 2">
    <name type="scientific">Amycolatopsis nalaikhensis</name>
    <dbReference type="NCBI Taxonomy" id="715472"/>
    <lineage>
        <taxon>Bacteria</taxon>
        <taxon>Bacillati</taxon>
        <taxon>Actinomycetota</taxon>
        <taxon>Actinomycetes</taxon>
        <taxon>Pseudonocardiales</taxon>
        <taxon>Pseudonocardiaceae</taxon>
        <taxon>Amycolatopsis</taxon>
    </lineage>
</organism>
<proteinExistence type="predicted"/>
<dbReference type="EMBL" id="CP127173">
    <property type="protein sequence ID" value="WIV62147.1"/>
    <property type="molecule type" value="Genomic_DNA"/>
</dbReference>
<protein>
    <submittedName>
        <fullName evidence="1">DUF3500 domain-containing protein</fullName>
    </submittedName>
</protein>
<reference evidence="1 2" key="1">
    <citation type="submission" date="2023-06" db="EMBL/GenBank/DDBJ databases">
        <authorList>
            <person name="Oyuntsetseg B."/>
            <person name="Kim S.B."/>
        </authorList>
    </citation>
    <scope>NUCLEOTIDE SEQUENCE [LARGE SCALE GENOMIC DNA]</scope>
    <source>
        <strain evidence="1 2">2-2</strain>
    </source>
</reference>
<accession>A0ABY8Y2P8</accession>
<dbReference type="Proteomes" id="UP001227101">
    <property type="component" value="Chromosome"/>
</dbReference>
<dbReference type="PANTHER" id="PTHR37489:SF1">
    <property type="entry name" value="DUF3500 DOMAIN-CONTAINING PROTEIN"/>
    <property type="match status" value="1"/>
</dbReference>
<dbReference type="PANTHER" id="PTHR37489">
    <property type="entry name" value="DUF3500 DOMAIN-CONTAINING PROTEIN"/>
    <property type="match status" value="1"/>
</dbReference>
<evidence type="ECO:0000313" key="1">
    <source>
        <dbReference type="EMBL" id="WIV62147.1"/>
    </source>
</evidence>
<name>A0ABY8Y2P8_9PSEU</name>
<dbReference type="Pfam" id="PF12006">
    <property type="entry name" value="DUF3500"/>
    <property type="match status" value="1"/>
</dbReference>
<keyword evidence="2" id="KW-1185">Reference proteome</keyword>
<gene>
    <name evidence="1" type="ORF">QP939_28625</name>
</gene>
<evidence type="ECO:0000313" key="2">
    <source>
        <dbReference type="Proteomes" id="UP001227101"/>
    </source>
</evidence>
<dbReference type="RefSeq" id="WP_285459866.1">
    <property type="nucleotide sequence ID" value="NZ_CP127173.1"/>
</dbReference>
<dbReference type="InterPro" id="IPR021889">
    <property type="entry name" value="DUF3500"/>
</dbReference>
<sequence length="102" mass="11765">MTTDQQELLRAVLHVFLDRIPEKLAEQEAEKFAGDKLNDVHFAWAGGVERGQPHYYRLLGPRLPAEYDNTQRDVNHIHTVRCDPEGDFGDDVLARHLDDFHS</sequence>